<feature type="compositionally biased region" description="Acidic residues" evidence="6">
    <location>
        <begin position="659"/>
        <end position="668"/>
    </location>
</feature>
<dbReference type="AlphaFoldDB" id="A0A8J4BS39"/>
<feature type="compositionally biased region" description="Basic and acidic residues" evidence="6">
    <location>
        <begin position="669"/>
        <end position="685"/>
    </location>
</feature>
<protein>
    <recommendedName>
        <fullName evidence="1">type I protein arginine methyltransferase</fullName>
        <ecNumber evidence="1">2.1.1.319</ecNumber>
    </recommendedName>
</protein>
<dbReference type="EC" id="2.1.1.319" evidence="1"/>
<comment type="caution">
    <text evidence="7">The sequence shown here is derived from an EMBL/GenBank/DDBJ whole genome shotgun (WGS) entry which is preliminary data.</text>
</comment>
<reference evidence="7" key="1">
    <citation type="journal article" date="2021" name="Proc. Natl. Acad. Sci. U.S.A.">
        <title>Three genomes in the algal genus Volvox reveal the fate of a haploid sex-determining region after a transition to homothallism.</title>
        <authorList>
            <person name="Yamamoto K."/>
            <person name="Hamaji T."/>
            <person name="Kawai-Toyooka H."/>
            <person name="Matsuzaki R."/>
            <person name="Takahashi F."/>
            <person name="Nishimura Y."/>
            <person name="Kawachi M."/>
            <person name="Noguchi H."/>
            <person name="Minakuchi Y."/>
            <person name="Umen J.G."/>
            <person name="Toyoda A."/>
            <person name="Nozaki H."/>
        </authorList>
    </citation>
    <scope>NUCLEOTIDE SEQUENCE</scope>
    <source>
        <strain evidence="7">NIES-3780</strain>
    </source>
</reference>
<dbReference type="PANTHER" id="PTHR11006">
    <property type="entry name" value="PROTEIN ARGININE N-METHYLTRANSFERASE"/>
    <property type="match status" value="1"/>
</dbReference>
<dbReference type="InterPro" id="IPR029063">
    <property type="entry name" value="SAM-dependent_MTases_sf"/>
</dbReference>
<dbReference type="GO" id="GO:0070611">
    <property type="term" value="F:histone H3R2 methyltransferase activity"/>
    <property type="evidence" value="ECO:0007669"/>
    <property type="project" value="TreeGrafter"/>
</dbReference>
<evidence type="ECO:0000256" key="6">
    <source>
        <dbReference type="SAM" id="MobiDB-lite"/>
    </source>
</evidence>
<evidence type="ECO:0000256" key="4">
    <source>
        <dbReference type="ARBA" id="ARBA00023163"/>
    </source>
</evidence>
<organism evidence="7 8">
    <name type="scientific">Volvox africanus</name>
    <dbReference type="NCBI Taxonomy" id="51714"/>
    <lineage>
        <taxon>Eukaryota</taxon>
        <taxon>Viridiplantae</taxon>
        <taxon>Chlorophyta</taxon>
        <taxon>core chlorophytes</taxon>
        <taxon>Chlorophyceae</taxon>
        <taxon>CS clade</taxon>
        <taxon>Chlamydomonadales</taxon>
        <taxon>Volvocaceae</taxon>
        <taxon>Volvox</taxon>
    </lineage>
</organism>
<accession>A0A8J4BS39</accession>
<keyword evidence="4" id="KW-0804">Transcription</keyword>
<dbReference type="Gene3D" id="2.70.160.11">
    <property type="entry name" value="Hnrnp arginine n-methyltransferase1"/>
    <property type="match status" value="1"/>
</dbReference>
<evidence type="ECO:0000256" key="2">
    <source>
        <dbReference type="ARBA" id="ARBA00022691"/>
    </source>
</evidence>
<name>A0A8J4BS39_9CHLO</name>
<dbReference type="Gene3D" id="3.40.50.150">
    <property type="entry name" value="Vaccinia Virus protein VP39"/>
    <property type="match status" value="2"/>
</dbReference>
<dbReference type="EMBL" id="BNCO01000092">
    <property type="protein sequence ID" value="GIL66922.1"/>
    <property type="molecule type" value="Genomic_DNA"/>
</dbReference>
<feature type="compositionally biased region" description="Gly residues" evidence="6">
    <location>
        <begin position="707"/>
        <end position="723"/>
    </location>
</feature>
<evidence type="ECO:0000313" key="7">
    <source>
        <dbReference type="EMBL" id="GIL66922.1"/>
    </source>
</evidence>
<dbReference type="GO" id="GO:0035242">
    <property type="term" value="F:protein-arginine omega-N asymmetric methyltransferase activity"/>
    <property type="evidence" value="ECO:0007669"/>
    <property type="project" value="UniProtKB-EC"/>
</dbReference>
<proteinExistence type="predicted"/>
<dbReference type="InterPro" id="IPR025799">
    <property type="entry name" value="Arg_MeTrfase"/>
</dbReference>
<feature type="region of interest" description="Disordered" evidence="6">
    <location>
        <begin position="640"/>
        <end position="723"/>
    </location>
</feature>
<keyword evidence="3" id="KW-0805">Transcription regulation</keyword>
<sequence length="834" mass="88566">MRTELDAAGRALLRQLLEGGYSEALALPPPEPRPLELSYPIGGGGGGGMAVLPRYTTASQTDTATAALQLQLRWEELLPARLMTARTAEVDDRTRDTYNFVTIETDLRMPKRYLRVLHDTPRIGAVREAVQAAVAAARRGGNSNGSNGAGVEDERDVRVLLLGSCAGLMGLVALRAGARHVTCVERWLYMASLAGEALAGAGVPPDRYRVCYRRPTELRLREDVPICCNAVIATELLDDGLLSSGLLPAVRHAAAAGLITRDAVVVPAAATVWLQAAQISVPPPIKTGGLDLRAMDRFRWWPSHSLGAPMAEGAYEPLSDPQEAWHFDMLTSPDAIEARTLDLEFQASGHFNAVVYWYDVQLYGDIRLVTHQPPAPGRRRAPGLGTASSSDDSDCEEVATETAEAGKRTTSLVAAAESSGPGALMVVGPGSHGGGCPMVRSVQLQTLQAAVHWLPGPIRVQAGDVLPLTVCQNTIAMRFEVLSADYQWLVVRDPSLPPALWNTLADTHRMAKFRKAIGRAVGRLRAAGCPVVALDVGSGSGALALAAAAVGADTVVAAEVHPGLVSATRRSAAENGLGHKIVVVPGDVGELVRGQDLPYSGANLIIFDIFDAGLLGHRVLPTLECVKRRLAGAAAPSYDLGAADSTSQPPPHNAPSAERDDDDDDDDEKREGEEGPRQRQAEQRNEQQNGYAGPREVDSNSDSGNGDSSGGSSSGGSSSGGSSGLVEVIPAAALVWVVGLEVLTRRVCGEDLSAVNKYRWDDKYEAVRLQDIPYYRQLTVPVQVFNFDFTQPPDDVGVGAGLYGHSTGRTRPYPSTARVEAEVISKGTISTGRN</sequence>
<evidence type="ECO:0000256" key="3">
    <source>
        <dbReference type="ARBA" id="ARBA00023015"/>
    </source>
</evidence>
<dbReference type="Pfam" id="PF06325">
    <property type="entry name" value="PrmA"/>
    <property type="match status" value="1"/>
</dbReference>
<dbReference type="Proteomes" id="UP000747399">
    <property type="component" value="Unassembled WGS sequence"/>
</dbReference>
<gene>
    <name evidence="7" type="ORF">Vafri_20436</name>
</gene>
<evidence type="ECO:0000313" key="8">
    <source>
        <dbReference type="Proteomes" id="UP000747399"/>
    </source>
</evidence>
<dbReference type="PANTHER" id="PTHR11006:SF10">
    <property type="entry name" value="HISTONE-ARGININE METHYLTRANSFERASE CARMER-RELATED"/>
    <property type="match status" value="1"/>
</dbReference>
<comment type="catalytic activity">
    <reaction evidence="5">
        <text>L-arginyl-[protein] + 2 S-adenosyl-L-methionine = N(omega),N(omega)-dimethyl-L-arginyl-[protein] + 2 S-adenosyl-L-homocysteine + 2 H(+)</text>
        <dbReference type="Rhea" id="RHEA:48096"/>
        <dbReference type="Rhea" id="RHEA-COMP:10532"/>
        <dbReference type="Rhea" id="RHEA-COMP:11991"/>
        <dbReference type="ChEBI" id="CHEBI:15378"/>
        <dbReference type="ChEBI" id="CHEBI:29965"/>
        <dbReference type="ChEBI" id="CHEBI:57856"/>
        <dbReference type="ChEBI" id="CHEBI:59789"/>
        <dbReference type="ChEBI" id="CHEBI:61897"/>
        <dbReference type="EC" id="2.1.1.319"/>
    </reaction>
</comment>
<keyword evidence="8" id="KW-1185">Reference proteome</keyword>
<evidence type="ECO:0000256" key="1">
    <source>
        <dbReference type="ARBA" id="ARBA00011925"/>
    </source>
</evidence>
<keyword evidence="2" id="KW-0949">S-adenosyl-L-methionine</keyword>
<evidence type="ECO:0000256" key="5">
    <source>
        <dbReference type="ARBA" id="ARBA00049086"/>
    </source>
</evidence>
<feature type="region of interest" description="Disordered" evidence="6">
    <location>
        <begin position="372"/>
        <end position="407"/>
    </location>
</feature>
<dbReference type="SUPFAM" id="SSF53335">
    <property type="entry name" value="S-adenosyl-L-methionine-dependent methyltransferases"/>
    <property type="match status" value="2"/>
</dbReference>